<dbReference type="SUPFAM" id="SSF82829">
    <property type="entry name" value="MesJ substrate recognition domain-like"/>
    <property type="match status" value="1"/>
</dbReference>
<dbReference type="PANTHER" id="PTHR43033">
    <property type="entry name" value="TRNA(ILE)-LYSIDINE SYNTHASE-RELATED"/>
    <property type="match status" value="1"/>
</dbReference>
<evidence type="ECO:0000259" key="10">
    <source>
        <dbReference type="Pfam" id="PF09179"/>
    </source>
</evidence>
<evidence type="ECO:0000256" key="4">
    <source>
        <dbReference type="ARBA" id="ARBA00022741"/>
    </source>
</evidence>
<keyword evidence="12" id="KW-1185">Reference proteome</keyword>
<feature type="domain" description="tRNA(Ile)-lysidine synthase substrate-binding" evidence="10">
    <location>
        <begin position="340"/>
        <end position="402"/>
    </location>
</feature>
<dbReference type="Gene3D" id="3.40.50.620">
    <property type="entry name" value="HUPs"/>
    <property type="match status" value="1"/>
</dbReference>
<comment type="catalytic activity">
    <reaction evidence="6 7">
        <text>cytidine(34) in tRNA(Ile2) + L-lysine + ATP = lysidine(34) in tRNA(Ile2) + AMP + diphosphate + H(+)</text>
        <dbReference type="Rhea" id="RHEA:43744"/>
        <dbReference type="Rhea" id="RHEA-COMP:10625"/>
        <dbReference type="Rhea" id="RHEA-COMP:10670"/>
        <dbReference type="ChEBI" id="CHEBI:15378"/>
        <dbReference type="ChEBI" id="CHEBI:30616"/>
        <dbReference type="ChEBI" id="CHEBI:32551"/>
        <dbReference type="ChEBI" id="CHEBI:33019"/>
        <dbReference type="ChEBI" id="CHEBI:82748"/>
        <dbReference type="ChEBI" id="CHEBI:83665"/>
        <dbReference type="ChEBI" id="CHEBI:456215"/>
        <dbReference type="EC" id="6.3.4.19"/>
    </reaction>
</comment>
<organism evidence="11 12">
    <name type="scientific">Leucobacter muris</name>
    <dbReference type="NCBI Taxonomy" id="1935379"/>
    <lineage>
        <taxon>Bacteria</taxon>
        <taxon>Bacillati</taxon>
        <taxon>Actinomycetota</taxon>
        <taxon>Actinomycetes</taxon>
        <taxon>Micrococcales</taxon>
        <taxon>Microbacteriaceae</taxon>
        <taxon>Leucobacter</taxon>
    </lineage>
</organism>
<dbReference type="SUPFAM" id="SSF52402">
    <property type="entry name" value="Adenine nucleotide alpha hydrolases-like"/>
    <property type="match status" value="1"/>
</dbReference>
<dbReference type="NCBIfam" id="TIGR02432">
    <property type="entry name" value="lysidine_TilS_N"/>
    <property type="match status" value="1"/>
</dbReference>
<dbReference type="InterPro" id="IPR015262">
    <property type="entry name" value="tRNA_Ile_lys_synt_subst-bd"/>
</dbReference>
<sequence length="415" mass="41970">MVQRAVLETRAAVRRALAAWSTALATGATARSERAAAGEGAGSAPLVLVALSGGADSLALAAATAYEAERAGLRAGAVVVDHALQQGSALVAARAAEQAERLGLAPVIVDRVRVGEGRGDGPEAAARAARYAAFAQAAECSGAAAILTAHTRDDQSEQVLLALARGSGLRSLAGIPPRRELAFDGGPAAGGGAPGREARDGRSDGGGRPGEIDSSQDPGVAILRPFLTAPPEITRATTEAACAEAGLEPWRDPHNRDAAFSRVRVRERVLPVLVRELGPGVPAALARSADLAREDADALDAIAEGIAAVALAGISDEGEGAAGTPAVAGRASPPRAGVAVEALAALPAALLGRVIRVIAARRFGAHLSREHTSAIAALVTDWRGQGPVYVPGVRVSRAAGRLEFSHQTGSPRAPR</sequence>
<comment type="similarity">
    <text evidence="7">Belongs to the tRNA(Ile)-lysidine synthase family.</text>
</comment>
<accession>A0ABX5QD85</accession>
<evidence type="ECO:0000256" key="2">
    <source>
        <dbReference type="ARBA" id="ARBA00022598"/>
    </source>
</evidence>
<keyword evidence="2 7" id="KW-0436">Ligase</keyword>
<keyword evidence="1 7" id="KW-0963">Cytoplasm</keyword>
<reference evidence="11 12" key="1">
    <citation type="submission" date="2019-01" db="EMBL/GenBank/DDBJ databases">
        <title>Leucobacter muris sp. nov. isolated from the nose of a laboratory mouse.</title>
        <authorList>
            <person name="Benga L."/>
            <person name="Sproeer C."/>
            <person name="Schumann P."/>
            <person name="Verbarg S."/>
            <person name="Bunk B."/>
            <person name="Engelhardt E."/>
            <person name="Benten P.M."/>
            <person name="Sager M."/>
        </authorList>
    </citation>
    <scope>NUCLEOTIDE SEQUENCE [LARGE SCALE GENOMIC DNA]</scope>
    <source>
        <strain evidence="11 12">DSM 101948</strain>
    </source>
</reference>
<dbReference type="InterPro" id="IPR012094">
    <property type="entry name" value="tRNA_Ile_lys_synt"/>
</dbReference>
<evidence type="ECO:0000256" key="7">
    <source>
        <dbReference type="HAMAP-Rule" id="MF_01161"/>
    </source>
</evidence>
<evidence type="ECO:0000256" key="8">
    <source>
        <dbReference type="SAM" id="MobiDB-lite"/>
    </source>
</evidence>
<dbReference type="EC" id="6.3.4.19" evidence="7"/>
<comment type="function">
    <text evidence="7">Ligates lysine onto the cytidine present at position 34 of the AUA codon-specific tRNA(Ile) that contains the anticodon CAU, in an ATP-dependent manner. Cytidine is converted to lysidine, thus changing the amino acid specificity of the tRNA from methionine to isoleucine.</text>
</comment>
<dbReference type="Proteomes" id="UP000285768">
    <property type="component" value="Chromosome"/>
</dbReference>
<comment type="subcellular location">
    <subcellularLocation>
        <location evidence="7">Cytoplasm</location>
    </subcellularLocation>
</comment>
<dbReference type="HAMAP" id="MF_01161">
    <property type="entry name" value="tRNA_Ile_lys_synt"/>
    <property type="match status" value="1"/>
</dbReference>
<keyword evidence="5 7" id="KW-0067">ATP-binding</keyword>
<evidence type="ECO:0000256" key="3">
    <source>
        <dbReference type="ARBA" id="ARBA00022694"/>
    </source>
</evidence>
<feature type="domain" description="tRNA(Ile)-lysidine/2-thiocytidine synthase N-terminal" evidence="9">
    <location>
        <begin position="47"/>
        <end position="267"/>
    </location>
</feature>
<dbReference type="RefSeq" id="WP_128386290.1">
    <property type="nucleotide sequence ID" value="NZ_CP035037.1"/>
</dbReference>
<gene>
    <name evidence="7 11" type="primary">tilS</name>
    <name evidence="11" type="ORF">Leucomu_02995</name>
</gene>
<evidence type="ECO:0000259" key="9">
    <source>
        <dbReference type="Pfam" id="PF01171"/>
    </source>
</evidence>
<keyword evidence="4 7" id="KW-0547">Nucleotide-binding</keyword>
<evidence type="ECO:0000313" key="11">
    <source>
        <dbReference type="EMBL" id="QAB17020.1"/>
    </source>
</evidence>
<evidence type="ECO:0000256" key="5">
    <source>
        <dbReference type="ARBA" id="ARBA00022840"/>
    </source>
</evidence>
<proteinExistence type="inferred from homology"/>
<evidence type="ECO:0000256" key="6">
    <source>
        <dbReference type="ARBA" id="ARBA00048539"/>
    </source>
</evidence>
<name>A0ABX5QD85_9MICO</name>
<evidence type="ECO:0000256" key="1">
    <source>
        <dbReference type="ARBA" id="ARBA00022490"/>
    </source>
</evidence>
<keyword evidence="3 7" id="KW-0819">tRNA processing</keyword>
<protein>
    <recommendedName>
        <fullName evidence="7">tRNA(Ile)-lysidine synthase</fullName>
        <ecNumber evidence="7">6.3.4.19</ecNumber>
    </recommendedName>
    <alternativeName>
        <fullName evidence="7">tRNA(Ile)-2-lysyl-cytidine synthase</fullName>
    </alternativeName>
    <alternativeName>
        <fullName evidence="7">tRNA(Ile)-lysidine synthetase</fullName>
    </alternativeName>
</protein>
<feature type="binding site" evidence="7">
    <location>
        <begin position="52"/>
        <end position="57"/>
    </location>
    <ligand>
        <name>ATP</name>
        <dbReference type="ChEBI" id="CHEBI:30616"/>
    </ligand>
</feature>
<comment type="domain">
    <text evidence="7">The N-terminal region contains the highly conserved SGGXDS motif, predicted to be a P-loop motif involved in ATP binding.</text>
</comment>
<dbReference type="InterPro" id="IPR014729">
    <property type="entry name" value="Rossmann-like_a/b/a_fold"/>
</dbReference>
<dbReference type="EMBL" id="CP035037">
    <property type="protein sequence ID" value="QAB17020.1"/>
    <property type="molecule type" value="Genomic_DNA"/>
</dbReference>
<feature type="compositionally biased region" description="Basic and acidic residues" evidence="8">
    <location>
        <begin position="196"/>
        <end position="205"/>
    </location>
</feature>
<dbReference type="InterPro" id="IPR011063">
    <property type="entry name" value="TilS/TtcA_N"/>
</dbReference>
<dbReference type="Pfam" id="PF09179">
    <property type="entry name" value="TilS"/>
    <property type="match status" value="1"/>
</dbReference>
<dbReference type="InterPro" id="IPR012795">
    <property type="entry name" value="tRNA_Ile_lys_synt_N"/>
</dbReference>
<feature type="region of interest" description="Disordered" evidence="8">
    <location>
        <begin position="180"/>
        <end position="219"/>
    </location>
</feature>
<dbReference type="Pfam" id="PF01171">
    <property type="entry name" value="ATP_bind_3"/>
    <property type="match status" value="1"/>
</dbReference>
<evidence type="ECO:0000313" key="12">
    <source>
        <dbReference type="Proteomes" id="UP000285768"/>
    </source>
</evidence>
<dbReference type="PANTHER" id="PTHR43033:SF1">
    <property type="entry name" value="TRNA(ILE)-LYSIDINE SYNTHASE-RELATED"/>
    <property type="match status" value="1"/>
</dbReference>